<feature type="signal peptide" evidence="9">
    <location>
        <begin position="1"/>
        <end position="22"/>
    </location>
</feature>
<evidence type="ECO:0000256" key="2">
    <source>
        <dbReference type="ARBA" id="ARBA00022692"/>
    </source>
</evidence>
<dbReference type="Proteomes" id="UP000694388">
    <property type="component" value="Unplaced"/>
</dbReference>
<evidence type="ECO:0000313" key="12">
    <source>
        <dbReference type="Proteomes" id="UP000694388"/>
    </source>
</evidence>
<dbReference type="GO" id="GO:0098609">
    <property type="term" value="P:cell-cell adhesion"/>
    <property type="evidence" value="ECO:0007669"/>
    <property type="project" value="TreeGrafter"/>
</dbReference>
<evidence type="ECO:0000256" key="1">
    <source>
        <dbReference type="ARBA" id="ARBA00004479"/>
    </source>
</evidence>
<evidence type="ECO:0000256" key="5">
    <source>
        <dbReference type="ARBA" id="ARBA00023157"/>
    </source>
</evidence>
<reference evidence="11" key="1">
    <citation type="submission" date="2025-05" db="UniProtKB">
        <authorList>
            <consortium name="Ensembl"/>
        </authorList>
    </citation>
    <scope>IDENTIFICATION</scope>
</reference>
<feature type="transmembrane region" description="Helical" evidence="8">
    <location>
        <begin position="517"/>
        <end position="539"/>
    </location>
</feature>
<dbReference type="Pfam" id="PF07686">
    <property type="entry name" value="V-set"/>
    <property type="match status" value="1"/>
</dbReference>
<feature type="domain" description="Ig-like" evidence="10">
    <location>
        <begin position="137"/>
        <end position="240"/>
    </location>
</feature>
<keyword evidence="9" id="KW-0732">Signal</keyword>
<dbReference type="AlphaFoldDB" id="A0A8C4QUM2"/>
<evidence type="ECO:0000256" key="6">
    <source>
        <dbReference type="ARBA" id="ARBA00023180"/>
    </source>
</evidence>
<keyword evidence="3 8" id="KW-1133">Transmembrane helix</keyword>
<dbReference type="Ensembl" id="ENSEBUT00000020709.1">
    <property type="protein sequence ID" value="ENSEBUP00000020133.1"/>
    <property type="gene ID" value="ENSEBUG00000012485.1"/>
</dbReference>
<sequence>MMVAKHATLFSIVTSLISVTVAEFQVKVPPKVQVELFNPVNISCTWTHTLYPNEKPVAMWHVNKGGNHEAIYYFQNQSYWVGDDLPEYIGRIGHIDKFTLVIFNVSVIDNRYFFCQVMIGREGSDEQEVKLDVFKAPTFESDLDDSLIKVGEELLVGRCVARKGYPAPRITWYNGTNVVQQSPDVNISTEESSDSDGLITTTSSLRIIASIPDDGAKIKCSMQYDWFNQKVITNESKLISISVFYPMQQIKIKVPSKKPVLEGTNVTMLCETNGKPPANYTWYLNNELLKDEVPDSPLSLTSVTSKNSGNYSCQANQSVWNTFMTVYYELTVHYIVEPVLSGKPVETVNVSNPFNISCSANSSMPPSYSWQKNGDFSIIKSQTLSFESVAPKDSGVYTCTASLSEVPQANESKSFQLEVLSKPEMVKSQIITGYEDTTVELYCRSFGCPKPSSKWEGVDGSNQDIKWYAKNCTYTSVISIVIESEEQLVNCTASNRLGQSKTNFRLKKKNTPGNGGVLAGIITAVLLIALVCSALYWAFKNKQLCFAQKAEFQLNDSKEVMATETERFDIEDPTRENV</sequence>
<dbReference type="InterPro" id="IPR036179">
    <property type="entry name" value="Ig-like_dom_sf"/>
</dbReference>
<keyword evidence="7" id="KW-0393">Immunoglobulin domain</keyword>
<proteinExistence type="predicted"/>
<dbReference type="InterPro" id="IPR051275">
    <property type="entry name" value="Cell_adhesion_signaling"/>
</dbReference>
<evidence type="ECO:0000259" key="10">
    <source>
        <dbReference type="PROSITE" id="PS50835"/>
    </source>
</evidence>
<accession>A0A8C4QUM2</accession>
<protein>
    <recommendedName>
        <fullName evidence="10">Ig-like domain-containing protein</fullName>
    </recommendedName>
</protein>
<dbReference type="PANTHER" id="PTHR11640:SF162">
    <property type="entry name" value="BASAL CELL ADHESION MOLECULE ISOFORM X1-RELATED"/>
    <property type="match status" value="1"/>
</dbReference>
<feature type="domain" description="Ig-like" evidence="10">
    <location>
        <begin position="338"/>
        <end position="416"/>
    </location>
</feature>
<organism evidence="11 12">
    <name type="scientific">Eptatretus burgeri</name>
    <name type="common">Inshore hagfish</name>
    <dbReference type="NCBI Taxonomy" id="7764"/>
    <lineage>
        <taxon>Eukaryota</taxon>
        <taxon>Metazoa</taxon>
        <taxon>Chordata</taxon>
        <taxon>Craniata</taxon>
        <taxon>Vertebrata</taxon>
        <taxon>Cyclostomata</taxon>
        <taxon>Myxini</taxon>
        <taxon>Myxiniformes</taxon>
        <taxon>Myxinidae</taxon>
        <taxon>Eptatretinae</taxon>
        <taxon>Eptatretus</taxon>
    </lineage>
</organism>
<dbReference type="SUPFAM" id="SSF48726">
    <property type="entry name" value="Immunoglobulin"/>
    <property type="match status" value="5"/>
</dbReference>
<evidence type="ECO:0000256" key="4">
    <source>
        <dbReference type="ARBA" id="ARBA00023136"/>
    </source>
</evidence>
<dbReference type="InterPro" id="IPR003598">
    <property type="entry name" value="Ig_sub2"/>
</dbReference>
<dbReference type="Gene3D" id="2.60.40.10">
    <property type="entry name" value="Immunoglobulins"/>
    <property type="match status" value="5"/>
</dbReference>
<dbReference type="OMA" id="NITWGTT"/>
<dbReference type="GO" id="GO:0005886">
    <property type="term" value="C:plasma membrane"/>
    <property type="evidence" value="ECO:0007669"/>
    <property type="project" value="TreeGrafter"/>
</dbReference>
<dbReference type="Ensembl" id="ENSEBUT00000020741.1">
    <property type="protein sequence ID" value="ENSEBUP00000020165.1"/>
    <property type="gene ID" value="ENSEBUG00000012485.1"/>
</dbReference>
<dbReference type="GO" id="GO:0005911">
    <property type="term" value="C:cell-cell junction"/>
    <property type="evidence" value="ECO:0007669"/>
    <property type="project" value="TreeGrafter"/>
</dbReference>
<name>A0A8C4QUM2_EPTBU</name>
<keyword evidence="5" id="KW-1015">Disulfide bond</keyword>
<dbReference type="InterPro" id="IPR013162">
    <property type="entry name" value="CD80_C2-set"/>
</dbReference>
<keyword evidence="2 8" id="KW-0812">Transmembrane</keyword>
<keyword evidence="12" id="KW-1185">Reference proteome</keyword>
<dbReference type="Pfam" id="PF08205">
    <property type="entry name" value="C2-set_2"/>
    <property type="match status" value="1"/>
</dbReference>
<comment type="subcellular location">
    <subcellularLocation>
        <location evidence="1">Membrane</location>
        <topology evidence="1">Single-pass type I membrane protein</topology>
    </subcellularLocation>
</comment>
<evidence type="ECO:0000256" key="3">
    <source>
        <dbReference type="ARBA" id="ARBA00022989"/>
    </source>
</evidence>
<dbReference type="InterPro" id="IPR003599">
    <property type="entry name" value="Ig_sub"/>
</dbReference>
<dbReference type="SMART" id="SM00408">
    <property type="entry name" value="IGc2"/>
    <property type="match status" value="3"/>
</dbReference>
<dbReference type="Ensembl" id="ENSEBUT00000020688.1">
    <property type="protein sequence ID" value="ENSEBUP00000020112.1"/>
    <property type="gene ID" value="ENSEBUG00000012485.1"/>
</dbReference>
<feature type="chain" id="PRO_5044680550" description="Ig-like domain-containing protein" evidence="9">
    <location>
        <begin position="23"/>
        <end position="578"/>
    </location>
</feature>
<dbReference type="Pfam" id="PF13895">
    <property type="entry name" value="Ig_2"/>
    <property type="match status" value="2"/>
</dbReference>
<dbReference type="PANTHER" id="PTHR11640">
    <property type="entry name" value="NEPHRIN"/>
    <property type="match status" value="1"/>
</dbReference>
<keyword evidence="4 8" id="KW-0472">Membrane</keyword>
<dbReference type="GO" id="GO:0050839">
    <property type="term" value="F:cell adhesion molecule binding"/>
    <property type="evidence" value="ECO:0007669"/>
    <property type="project" value="TreeGrafter"/>
</dbReference>
<feature type="domain" description="Ig-like" evidence="10">
    <location>
        <begin position="246"/>
        <end position="331"/>
    </location>
</feature>
<dbReference type="PROSITE" id="PS50835">
    <property type="entry name" value="IG_LIKE"/>
    <property type="match status" value="3"/>
</dbReference>
<dbReference type="SMART" id="SM00409">
    <property type="entry name" value="IG"/>
    <property type="match status" value="5"/>
</dbReference>
<dbReference type="GeneTree" id="ENSGT00940000155838"/>
<dbReference type="InterPro" id="IPR013783">
    <property type="entry name" value="Ig-like_fold"/>
</dbReference>
<keyword evidence="6" id="KW-0325">Glycoprotein</keyword>
<dbReference type="CDD" id="cd00096">
    <property type="entry name" value="Ig"/>
    <property type="match status" value="2"/>
</dbReference>
<evidence type="ECO:0000313" key="11">
    <source>
        <dbReference type="Ensembl" id="ENSEBUP00000020112.1"/>
    </source>
</evidence>
<evidence type="ECO:0000256" key="8">
    <source>
        <dbReference type="SAM" id="Phobius"/>
    </source>
</evidence>
<dbReference type="InterPro" id="IPR007110">
    <property type="entry name" value="Ig-like_dom"/>
</dbReference>
<evidence type="ECO:0000256" key="7">
    <source>
        <dbReference type="ARBA" id="ARBA00023319"/>
    </source>
</evidence>
<evidence type="ECO:0000256" key="9">
    <source>
        <dbReference type="SAM" id="SignalP"/>
    </source>
</evidence>
<dbReference type="InterPro" id="IPR013106">
    <property type="entry name" value="Ig_V-set"/>
</dbReference>